<keyword evidence="11" id="KW-1185">Reference proteome</keyword>
<accession>A0ABY7FA28</accession>
<evidence type="ECO:0000313" key="11">
    <source>
        <dbReference type="Proteomes" id="UP001164746"/>
    </source>
</evidence>
<feature type="transmembrane region" description="Helical" evidence="8">
    <location>
        <begin position="238"/>
        <end position="259"/>
    </location>
</feature>
<keyword evidence="6 8" id="KW-0472">Membrane</keyword>
<dbReference type="Proteomes" id="UP001164746">
    <property type="component" value="Chromosome 11"/>
</dbReference>
<evidence type="ECO:0000256" key="5">
    <source>
        <dbReference type="ARBA" id="ARBA00022989"/>
    </source>
</evidence>
<organism evidence="10 11">
    <name type="scientific">Mya arenaria</name>
    <name type="common">Soft-shell clam</name>
    <dbReference type="NCBI Taxonomy" id="6604"/>
    <lineage>
        <taxon>Eukaryota</taxon>
        <taxon>Metazoa</taxon>
        <taxon>Spiralia</taxon>
        <taxon>Lophotrochozoa</taxon>
        <taxon>Mollusca</taxon>
        <taxon>Bivalvia</taxon>
        <taxon>Autobranchia</taxon>
        <taxon>Heteroconchia</taxon>
        <taxon>Euheterodonta</taxon>
        <taxon>Imparidentia</taxon>
        <taxon>Neoheterodontei</taxon>
        <taxon>Myida</taxon>
        <taxon>Myoidea</taxon>
        <taxon>Myidae</taxon>
        <taxon>Mya</taxon>
    </lineage>
</organism>
<feature type="non-terminal residue" evidence="10">
    <location>
        <position position="272"/>
    </location>
</feature>
<evidence type="ECO:0000259" key="9">
    <source>
        <dbReference type="Pfam" id="PF01569"/>
    </source>
</evidence>
<gene>
    <name evidence="10" type="ORF">MAR_000865</name>
</gene>
<evidence type="ECO:0000256" key="3">
    <source>
        <dbReference type="ARBA" id="ARBA00022801"/>
    </source>
</evidence>
<keyword evidence="3" id="KW-0378">Hydrolase</keyword>
<dbReference type="EMBL" id="CP111022">
    <property type="protein sequence ID" value="WAR19027.1"/>
    <property type="molecule type" value="Genomic_DNA"/>
</dbReference>
<feature type="transmembrane region" description="Helical" evidence="8">
    <location>
        <begin position="80"/>
        <end position="100"/>
    </location>
</feature>
<dbReference type="InterPro" id="IPR000326">
    <property type="entry name" value="PAP2/HPO"/>
</dbReference>
<keyword evidence="4" id="KW-0256">Endoplasmic reticulum</keyword>
<evidence type="ECO:0000256" key="2">
    <source>
        <dbReference type="ARBA" id="ARBA00022692"/>
    </source>
</evidence>
<evidence type="ECO:0000256" key="6">
    <source>
        <dbReference type="ARBA" id="ARBA00023136"/>
    </source>
</evidence>
<evidence type="ECO:0000256" key="8">
    <source>
        <dbReference type="SAM" id="Phobius"/>
    </source>
</evidence>
<keyword evidence="5 8" id="KW-1133">Transmembrane helix</keyword>
<sequence>YQHVADFQRLCGVEIATVEELTSNDNNGISNNVEKSTESNRPDHDAIKRNMSWGLGLFGALVWAGLVACSRVYLGMHTALDCIAGVGMTLVLLPPMLSVVEQVDFFQLTSPYAPIFLLLLPILACVYYPKPAVWSITRGDTSNIVSIGSLVCTVGWFHYQLGWMEETPHPPGLQPFPPITTDWLYYSAIRTVCGVIALAVSRVVSKKIWLKLVCNFAGVETKDTAKQREIGLEVPMRWFVIGGLAVNTAFTAPLVFHYFGINREYYYKEIGL</sequence>
<evidence type="ECO:0000256" key="1">
    <source>
        <dbReference type="ARBA" id="ARBA00004477"/>
    </source>
</evidence>
<reference evidence="10" key="1">
    <citation type="submission" date="2022-11" db="EMBL/GenBank/DDBJ databases">
        <title>Centuries of genome instability and evolution in soft-shell clam transmissible cancer (bioRxiv).</title>
        <authorList>
            <person name="Hart S.F.M."/>
            <person name="Yonemitsu M.A."/>
            <person name="Giersch R.M."/>
            <person name="Beal B.F."/>
            <person name="Arriagada G."/>
            <person name="Davis B.W."/>
            <person name="Ostrander E.A."/>
            <person name="Goff S.P."/>
            <person name="Metzger M.J."/>
        </authorList>
    </citation>
    <scope>NUCLEOTIDE SEQUENCE</scope>
    <source>
        <strain evidence="10">MELC-2E11</strain>
        <tissue evidence="10">Siphon/mantle</tissue>
    </source>
</reference>
<evidence type="ECO:0000313" key="10">
    <source>
        <dbReference type="EMBL" id="WAR19027.1"/>
    </source>
</evidence>
<dbReference type="PANTHER" id="PTHR14969:SF28">
    <property type="entry name" value="DIHYDROSPHINGOSINE 1-PHOSPHATE PHOSPHATASE LCB3-RELATED"/>
    <property type="match status" value="1"/>
</dbReference>
<evidence type="ECO:0000256" key="7">
    <source>
        <dbReference type="ARBA" id="ARBA00038324"/>
    </source>
</evidence>
<evidence type="ECO:0000256" key="4">
    <source>
        <dbReference type="ARBA" id="ARBA00022824"/>
    </source>
</evidence>
<name>A0ABY7FA28_MYAAR</name>
<dbReference type="Pfam" id="PF01569">
    <property type="entry name" value="PAP2"/>
    <property type="match status" value="1"/>
</dbReference>
<protein>
    <submittedName>
        <fullName evidence="10">SGPP2-like protein</fullName>
    </submittedName>
</protein>
<dbReference type="SUPFAM" id="SSF48317">
    <property type="entry name" value="Acid phosphatase/Vanadium-dependent haloperoxidase"/>
    <property type="match status" value="1"/>
</dbReference>
<dbReference type="Gene3D" id="1.20.144.10">
    <property type="entry name" value="Phosphatidic acid phosphatase type 2/haloperoxidase"/>
    <property type="match status" value="1"/>
</dbReference>
<dbReference type="PANTHER" id="PTHR14969">
    <property type="entry name" value="SPHINGOSINE-1-PHOSPHATE PHOSPHOHYDROLASE"/>
    <property type="match status" value="1"/>
</dbReference>
<proteinExistence type="inferred from homology"/>
<comment type="subcellular location">
    <subcellularLocation>
        <location evidence="1">Endoplasmic reticulum membrane</location>
        <topology evidence="1">Multi-pass membrane protein</topology>
    </subcellularLocation>
</comment>
<comment type="similarity">
    <text evidence="7">Belongs to the type 2 lipid phosphate phosphatase family.</text>
</comment>
<dbReference type="InterPro" id="IPR036938">
    <property type="entry name" value="PAP2/HPO_sf"/>
</dbReference>
<keyword evidence="2 8" id="KW-0812">Transmembrane</keyword>
<feature type="transmembrane region" description="Helical" evidence="8">
    <location>
        <begin position="183"/>
        <end position="201"/>
    </location>
</feature>
<feature type="transmembrane region" description="Helical" evidence="8">
    <location>
        <begin position="112"/>
        <end position="129"/>
    </location>
</feature>
<feature type="transmembrane region" description="Helical" evidence="8">
    <location>
        <begin position="51"/>
        <end position="73"/>
    </location>
</feature>
<feature type="transmembrane region" description="Helical" evidence="8">
    <location>
        <begin position="141"/>
        <end position="163"/>
    </location>
</feature>
<feature type="domain" description="Phosphatidic acid phosphatase type 2/haloperoxidase" evidence="9">
    <location>
        <begin position="56"/>
        <end position="95"/>
    </location>
</feature>